<dbReference type="EC" id="3.1.3.48" evidence="2"/>
<dbReference type="PANTHER" id="PTHR39181">
    <property type="entry name" value="TYROSINE-PROTEIN PHOSPHATASE YWQE"/>
    <property type="match status" value="1"/>
</dbReference>
<comment type="caution">
    <text evidence="5">The sequence shown here is derived from an EMBL/GenBank/DDBJ whole genome shotgun (WGS) entry which is preliminary data.</text>
</comment>
<evidence type="ECO:0000313" key="5">
    <source>
        <dbReference type="EMBL" id="KAA2239180.1"/>
    </source>
</evidence>
<organism evidence="5 6">
    <name type="scientific">Chitinophaga agrisoli</name>
    <dbReference type="NCBI Taxonomy" id="2607653"/>
    <lineage>
        <taxon>Bacteria</taxon>
        <taxon>Pseudomonadati</taxon>
        <taxon>Bacteroidota</taxon>
        <taxon>Chitinophagia</taxon>
        <taxon>Chitinophagales</taxon>
        <taxon>Chitinophagaceae</taxon>
        <taxon>Chitinophaga</taxon>
    </lineage>
</organism>
<proteinExistence type="inferred from homology"/>
<reference evidence="5 6" key="2">
    <citation type="submission" date="2019-09" db="EMBL/GenBank/DDBJ databases">
        <authorList>
            <person name="Jin C."/>
        </authorList>
    </citation>
    <scope>NUCLEOTIDE SEQUENCE [LARGE SCALE GENOMIC DNA]</scope>
    <source>
        <strain evidence="5 6">BN140078</strain>
    </source>
</reference>
<dbReference type="InterPro" id="IPR016195">
    <property type="entry name" value="Pol/histidinol_Pase-like"/>
</dbReference>
<dbReference type="EMBL" id="VUOC01000004">
    <property type="protein sequence ID" value="KAA2239180.1"/>
    <property type="molecule type" value="Genomic_DNA"/>
</dbReference>
<dbReference type="Proteomes" id="UP000324611">
    <property type="component" value="Unassembled WGS sequence"/>
</dbReference>
<keyword evidence="3" id="KW-0378">Hydrolase</keyword>
<dbReference type="Pfam" id="PF19567">
    <property type="entry name" value="CpsB_CapC"/>
    <property type="match status" value="1"/>
</dbReference>
<evidence type="ECO:0000256" key="4">
    <source>
        <dbReference type="ARBA" id="ARBA00051722"/>
    </source>
</evidence>
<accession>A0A5B2VKQ4</accession>
<dbReference type="Gene3D" id="3.20.20.140">
    <property type="entry name" value="Metal-dependent hydrolases"/>
    <property type="match status" value="1"/>
</dbReference>
<comment type="similarity">
    <text evidence="1">Belongs to the metallo-dependent hydrolases superfamily. CpsB/CapC family.</text>
</comment>
<name>A0A5B2VKQ4_9BACT</name>
<dbReference type="PIRSF" id="PIRSF016557">
    <property type="entry name" value="Caps_synth_CpsB"/>
    <property type="match status" value="1"/>
</dbReference>
<dbReference type="PANTHER" id="PTHR39181:SF1">
    <property type="entry name" value="TYROSINE-PROTEIN PHOSPHATASE YWQE"/>
    <property type="match status" value="1"/>
</dbReference>
<evidence type="ECO:0000256" key="2">
    <source>
        <dbReference type="ARBA" id="ARBA00013064"/>
    </source>
</evidence>
<dbReference type="RefSeq" id="WP_149840359.1">
    <property type="nucleotide sequence ID" value="NZ_VUOC01000004.1"/>
</dbReference>
<gene>
    <name evidence="5" type="ORF">F0L74_23525</name>
</gene>
<reference evidence="5 6" key="1">
    <citation type="submission" date="2019-09" db="EMBL/GenBank/DDBJ databases">
        <title>Chitinophaga ginsengihumi sp. nov., isolated from soil of ginseng rhizosphere.</title>
        <authorList>
            <person name="Lee J."/>
        </authorList>
    </citation>
    <scope>NUCLEOTIDE SEQUENCE [LARGE SCALE GENOMIC DNA]</scope>
    <source>
        <strain evidence="5 6">BN140078</strain>
    </source>
</reference>
<dbReference type="GO" id="GO:0030145">
    <property type="term" value="F:manganese ion binding"/>
    <property type="evidence" value="ECO:0007669"/>
    <property type="project" value="InterPro"/>
</dbReference>
<dbReference type="InterPro" id="IPR016667">
    <property type="entry name" value="Caps_polysacc_synth_CpsB/CapC"/>
</dbReference>
<sequence length="246" mass="28559">MFFFRKRSSATSHTDLLSFMETDIHSHLIPGVDDGVQDIETSLAYIEQLQEMGIRKIITTPHIILDRYPNSVDTLTPPYLQVKAALKEKGVDLPFSFAAEYYMDEQFEQLIPSSPLLTLQGKLILVEMSFMQAPPQLHQWLFSLAAHGYQPVLAHPERYNHYHHQYGGYEQLKEWGCLFQMNLLSITGYYGKHIQKIAEKLMADKMINYIGTDLHHYKHLAAIQAISKDKKLRKQLEEYGFKNREL</sequence>
<dbReference type="SUPFAM" id="SSF89550">
    <property type="entry name" value="PHP domain-like"/>
    <property type="match status" value="1"/>
</dbReference>
<dbReference type="AlphaFoldDB" id="A0A5B2VKQ4"/>
<evidence type="ECO:0000256" key="3">
    <source>
        <dbReference type="ARBA" id="ARBA00022801"/>
    </source>
</evidence>
<keyword evidence="6" id="KW-1185">Reference proteome</keyword>
<evidence type="ECO:0000313" key="6">
    <source>
        <dbReference type="Proteomes" id="UP000324611"/>
    </source>
</evidence>
<comment type="catalytic activity">
    <reaction evidence="4">
        <text>O-phospho-L-tyrosyl-[protein] + H2O = L-tyrosyl-[protein] + phosphate</text>
        <dbReference type="Rhea" id="RHEA:10684"/>
        <dbReference type="Rhea" id="RHEA-COMP:10136"/>
        <dbReference type="Rhea" id="RHEA-COMP:20101"/>
        <dbReference type="ChEBI" id="CHEBI:15377"/>
        <dbReference type="ChEBI" id="CHEBI:43474"/>
        <dbReference type="ChEBI" id="CHEBI:46858"/>
        <dbReference type="ChEBI" id="CHEBI:61978"/>
        <dbReference type="EC" id="3.1.3.48"/>
    </reaction>
</comment>
<evidence type="ECO:0000256" key="1">
    <source>
        <dbReference type="ARBA" id="ARBA00005750"/>
    </source>
</evidence>
<dbReference type="GO" id="GO:0004725">
    <property type="term" value="F:protein tyrosine phosphatase activity"/>
    <property type="evidence" value="ECO:0007669"/>
    <property type="project" value="UniProtKB-EC"/>
</dbReference>
<protein>
    <recommendedName>
        <fullName evidence="2">protein-tyrosine-phosphatase</fullName>
        <ecNumber evidence="2">3.1.3.48</ecNumber>
    </recommendedName>
</protein>